<protein>
    <recommendedName>
        <fullName evidence="2">Lipoprotein</fullName>
    </recommendedName>
</protein>
<name>A0A3B0X4W5_9ZZZZ</name>
<dbReference type="PROSITE" id="PS51257">
    <property type="entry name" value="PROKAR_LIPOPROTEIN"/>
    <property type="match status" value="1"/>
</dbReference>
<evidence type="ECO:0008006" key="2">
    <source>
        <dbReference type="Google" id="ProtNLM"/>
    </source>
</evidence>
<reference evidence="1" key="1">
    <citation type="submission" date="2018-06" db="EMBL/GenBank/DDBJ databases">
        <authorList>
            <person name="Zhirakovskaya E."/>
        </authorList>
    </citation>
    <scope>NUCLEOTIDE SEQUENCE</scope>
</reference>
<gene>
    <name evidence="1" type="ORF">MNBD_GAMMA10-460</name>
</gene>
<sequence length="206" mass="23208">MMQIIFRALFVPVLALLLQGCTTSAEKTAGMRQFMLQSRADLALIEAEKQLASDINGVMQNMNVGVLRRMNGDFQGSNEAFEQAKRKIDDLYATSVSEQAAALLVNDELISFEGDRFEQVLIHMYMASNYLSLHDIDAARVELLQSQVKMEQWDEPADQVPFMQYFSGILFEILGEDDSATVSYRNAVKTYIRTKARHGLNVPLSL</sequence>
<feature type="non-terminal residue" evidence="1">
    <location>
        <position position="206"/>
    </location>
</feature>
<dbReference type="EMBL" id="UOFJ01000079">
    <property type="protein sequence ID" value="VAW62751.1"/>
    <property type="molecule type" value="Genomic_DNA"/>
</dbReference>
<proteinExistence type="predicted"/>
<evidence type="ECO:0000313" key="1">
    <source>
        <dbReference type="EMBL" id="VAW62751.1"/>
    </source>
</evidence>
<dbReference type="AlphaFoldDB" id="A0A3B0X4W5"/>
<accession>A0A3B0X4W5</accession>
<organism evidence="1">
    <name type="scientific">hydrothermal vent metagenome</name>
    <dbReference type="NCBI Taxonomy" id="652676"/>
    <lineage>
        <taxon>unclassified sequences</taxon>
        <taxon>metagenomes</taxon>
        <taxon>ecological metagenomes</taxon>
    </lineage>
</organism>